<dbReference type="InterPro" id="IPR000056">
    <property type="entry name" value="Ribul_P_3_epim-like"/>
</dbReference>
<dbReference type="GO" id="GO:0005975">
    <property type="term" value="P:carbohydrate metabolic process"/>
    <property type="evidence" value="ECO:0007669"/>
    <property type="project" value="InterPro"/>
</dbReference>
<evidence type="ECO:0000313" key="3">
    <source>
        <dbReference type="EMBL" id="HER43275.1"/>
    </source>
</evidence>
<accession>A0A7V2AU26</accession>
<dbReference type="EMBL" id="DSEC01000161">
    <property type="protein sequence ID" value="HER43275.1"/>
    <property type="molecule type" value="Genomic_DNA"/>
</dbReference>
<name>A0A7V2AU26_UNCEI</name>
<dbReference type="PANTHER" id="PTHR11749">
    <property type="entry name" value="RIBULOSE-5-PHOSPHATE-3-EPIMERASE"/>
    <property type="match status" value="1"/>
</dbReference>
<gene>
    <name evidence="3" type="ORF">ENO08_02300</name>
</gene>
<dbReference type="CDD" id="cd00429">
    <property type="entry name" value="RPE"/>
    <property type="match status" value="1"/>
</dbReference>
<dbReference type="InterPro" id="IPR011060">
    <property type="entry name" value="RibuloseP-bd_barrel"/>
</dbReference>
<dbReference type="GO" id="GO:0016857">
    <property type="term" value="F:racemase and epimerase activity, acting on carbohydrates and derivatives"/>
    <property type="evidence" value="ECO:0007669"/>
    <property type="project" value="InterPro"/>
</dbReference>
<evidence type="ECO:0000256" key="2">
    <source>
        <dbReference type="ARBA" id="ARBA00023235"/>
    </source>
</evidence>
<dbReference type="Pfam" id="PF00834">
    <property type="entry name" value="Ribul_P_3_epim"/>
    <property type="match status" value="1"/>
</dbReference>
<dbReference type="Gene3D" id="3.20.20.70">
    <property type="entry name" value="Aldolase class I"/>
    <property type="match status" value="1"/>
</dbReference>
<comment type="caution">
    <text evidence="3">The sequence shown here is derived from an EMBL/GenBank/DDBJ whole genome shotgun (WGS) entry which is preliminary data.</text>
</comment>
<evidence type="ECO:0000256" key="1">
    <source>
        <dbReference type="ARBA" id="ARBA00022723"/>
    </source>
</evidence>
<sequence>LMIERPGALVERFVDAGSGAVSFHWEAMRDGHEELIDRIKALGCAAGLAVNPATPLSKVSHLLDRLDLLLVMTVVPGFGGQKLMTEAISKIDEASRLKKDKKYSYVIEVDGGITTDNAASVRKAGGRILVAGTAVFGSGDYARAIAALRG</sequence>
<reference evidence="3" key="1">
    <citation type="journal article" date="2020" name="mSystems">
        <title>Genome- and Community-Level Interaction Insights into Carbon Utilization and Element Cycling Functions of Hydrothermarchaeota in Hydrothermal Sediment.</title>
        <authorList>
            <person name="Zhou Z."/>
            <person name="Liu Y."/>
            <person name="Xu W."/>
            <person name="Pan J."/>
            <person name="Luo Z.H."/>
            <person name="Li M."/>
        </authorList>
    </citation>
    <scope>NUCLEOTIDE SEQUENCE [LARGE SCALE GENOMIC DNA]</scope>
    <source>
        <strain evidence="3">SpSt-1233</strain>
    </source>
</reference>
<dbReference type="AlphaFoldDB" id="A0A7V2AU26"/>
<dbReference type="SUPFAM" id="SSF51366">
    <property type="entry name" value="Ribulose-phoshate binding barrel"/>
    <property type="match status" value="1"/>
</dbReference>
<feature type="non-terminal residue" evidence="3">
    <location>
        <position position="1"/>
    </location>
</feature>
<dbReference type="InterPro" id="IPR013785">
    <property type="entry name" value="Aldolase_TIM"/>
</dbReference>
<keyword evidence="1" id="KW-0479">Metal-binding</keyword>
<dbReference type="Proteomes" id="UP000886069">
    <property type="component" value="Unassembled WGS sequence"/>
</dbReference>
<proteinExistence type="predicted"/>
<dbReference type="GO" id="GO:0046872">
    <property type="term" value="F:metal ion binding"/>
    <property type="evidence" value="ECO:0007669"/>
    <property type="project" value="UniProtKB-KW"/>
</dbReference>
<protein>
    <submittedName>
        <fullName evidence="3">Ribulose-phosphate 3-epimerase</fullName>
    </submittedName>
</protein>
<organism evidence="3">
    <name type="scientific">Eiseniibacteriota bacterium</name>
    <dbReference type="NCBI Taxonomy" id="2212470"/>
    <lineage>
        <taxon>Bacteria</taxon>
        <taxon>Candidatus Eiseniibacteriota</taxon>
    </lineage>
</organism>
<keyword evidence="2" id="KW-0413">Isomerase</keyword>